<accession>A0ABQ0MFD9</accession>
<protein>
    <submittedName>
        <fullName evidence="1">Uncharacterized protein</fullName>
    </submittedName>
</protein>
<dbReference type="Proteomes" id="UP000194153">
    <property type="component" value="Unassembled WGS sequence"/>
</dbReference>
<gene>
    <name evidence="1" type="ORF">GPEL0_01r0876</name>
</gene>
<evidence type="ECO:0000313" key="1">
    <source>
        <dbReference type="EMBL" id="GAW65813.1"/>
    </source>
</evidence>
<keyword evidence="2" id="KW-1185">Reference proteome</keyword>
<organism evidence="1 2">
    <name type="scientific">Geoanaerobacter pelophilus</name>
    <dbReference type="NCBI Taxonomy" id="60036"/>
    <lineage>
        <taxon>Bacteria</taxon>
        <taxon>Pseudomonadati</taxon>
        <taxon>Thermodesulfobacteriota</taxon>
        <taxon>Desulfuromonadia</taxon>
        <taxon>Geobacterales</taxon>
        <taxon>Geobacteraceae</taxon>
        <taxon>Geoanaerobacter</taxon>
    </lineage>
</organism>
<comment type="caution">
    <text evidence="1">The sequence shown here is derived from an EMBL/GenBank/DDBJ whole genome shotgun (WGS) entry which is preliminary data.</text>
</comment>
<dbReference type="EMBL" id="BDQG01000001">
    <property type="protein sequence ID" value="GAW65813.1"/>
    <property type="molecule type" value="Genomic_DNA"/>
</dbReference>
<proteinExistence type="predicted"/>
<evidence type="ECO:0000313" key="2">
    <source>
        <dbReference type="Proteomes" id="UP000194153"/>
    </source>
</evidence>
<reference evidence="2" key="1">
    <citation type="submission" date="2017-05" db="EMBL/GenBank/DDBJ databases">
        <title>Draft genome sequence of Geobacter pelophilus, a iron(III)-reducing bacteria.</title>
        <authorList>
            <person name="Aoyagi T."/>
            <person name="Koike H."/>
            <person name="Morita T."/>
            <person name="Sato Y."/>
            <person name="Habe H."/>
            <person name="Hori T."/>
        </authorList>
    </citation>
    <scope>NUCLEOTIDE SEQUENCE [LARGE SCALE GENOMIC DNA]</scope>
    <source>
        <strain evidence="2">Drf2</strain>
    </source>
</reference>
<sequence>MGKLLSESHCRRPFGRHGSGFLIYRQPLSDLEVFFSCI</sequence>
<name>A0ABQ0MFD9_9BACT</name>